<feature type="domain" description="Pyridoxamine 5'-phosphate oxidase N-terminal" evidence="1">
    <location>
        <begin position="29"/>
        <end position="152"/>
    </location>
</feature>
<dbReference type="Gene3D" id="2.30.110.10">
    <property type="entry name" value="Electron Transport, Fmn-binding Protein, Chain A"/>
    <property type="match status" value="1"/>
</dbReference>
<protein>
    <submittedName>
        <fullName evidence="2">Pyridoxamine 5'-phosphate oxidase</fullName>
    </submittedName>
</protein>
<organism evidence="2 3">
    <name type="scientific">Nitrosomonas aestuarii</name>
    <dbReference type="NCBI Taxonomy" id="52441"/>
    <lineage>
        <taxon>Bacteria</taxon>
        <taxon>Pseudomonadati</taxon>
        <taxon>Pseudomonadota</taxon>
        <taxon>Betaproteobacteria</taxon>
        <taxon>Nitrosomonadales</taxon>
        <taxon>Nitrosomonadaceae</taxon>
        <taxon>Nitrosomonas</taxon>
    </lineage>
</organism>
<proteinExistence type="predicted"/>
<dbReference type="Proteomes" id="UP000199533">
    <property type="component" value="Unassembled WGS sequence"/>
</dbReference>
<dbReference type="OrthoDB" id="3034951at2"/>
<accession>A0A1I4BG77</accession>
<sequence length="173" mass="19536">MIEEPALGLGFNGGSSSSNETEASLSLRIKQLMDSQPFAVLCTQGEQQPYGSLVAYSMTEDLTAVVFATPVTTRKFKLLNQNDRVALLIDNRCQHHDNMMNVRAVTATGFAKQVESDKEFKFWSRLLTVRHSNLSNFVHSPTVALFSVDIARYFHVERFQEVQQWIPQRIIPG</sequence>
<name>A0A1I4BG77_9PROT</name>
<dbReference type="STRING" id="52441.SAMN05216302_101225"/>
<evidence type="ECO:0000313" key="3">
    <source>
        <dbReference type="Proteomes" id="UP000199533"/>
    </source>
</evidence>
<evidence type="ECO:0000313" key="2">
    <source>
        <dbReference type="EMBL" id="SFK67872.1"/>
    </source>
</evidence>
<dbReference type="Pfam" id="PF01243">
    <property type="entry name" value="PNPOx_N"/>
    <property type="match status" value="1"/>
</dbReference>
<dbReference type="SUPFAM" id="SSF50475">
    <property type="entry name" value="FMN-binding split barrel"/>
    <property type="match status" value="1"/>
</dbReference>
<dbReference type="InterPro" id="IPR011576">
    <property type="entry name" value="Pyridox_Oxase_N"/>
</dbReference>
<dbReference type="RefSeq" id="WP_090699332.1">
    <property type="nucleotide sequence ID" value="NZ_FOSP01000012.1"/>
</dbReference>
<dbReference type="AlphaFoldDB" id="A0A1I4BG77"/>
<reference evidence="3" key="1">
    <citation type="submission" date="2016-10" db="EMBL/GenBank/DDBJ databases">
        <authorList>
            <person name="Varghese N."/>
            <person name="Submissions S."/>
        </authorList>
    </citation>
    <scope>NUCLEOTIDE SEQUENCE [LARGE SCALE GENOMIC DNA]</scope>
    <source>
        <strain evidence="3">Nm69</strain>
    </source>
</reference>
<dbReference type="EMBL" id="FOSP01000012">
    <property type="protein sequence ID" value="SFK67872.1"/>
    <property type="molecule type" value="Genomic_DNA"/>
</dbReference>
<keyword evidence="3" id="KW-1185">Reference proteome</keyword>
<evidence type="ECO:0000259" key="1">
    <source>
        <dbReference type="Pfam" id="PF01243"/>
    </source>
</evidence>
<dbReference type="InterPro" id="IPR012349">
    <property type="entry name" value="Split_barrel_FMN-bd"/>
</dbReference>
<gene>
    <name evidence="2" type="ORF">SAMN05216302_101225</name>
</gene>